<feature type="compositionally biased region" description="Low complexity" evidence="1">
    <location>
        <begin position="30"/>
        <end position="45"/>
    </location>
</feature>
<evidence type="ECO:0000313" key="2">
    <source>
        <dbReference type="EMBL" id="KAK2606713.1"/>
    </source>
</evidence>
<accession>A0AAD9W2S1</accession>
<evidence type="ECO:0008006" key="4">
    <source>
        <dbReference type="Google" id="ProtNLM"/>
    </source>
</evidence>
<name>A0AAD9W2S1_PHOAM</name>
<reference evidence="2" key="1">
    <citation type="submission" date="2023-06" db="EMBL/GenBank/DDBJ databases">
        <authorList>
            <person name="Noh H."/>
        </authorList>
    </citation>
    <scope>NUCLEOTIDE SEQUENCE</scope>
    <source>
        <strain evidence="2">DUCC20226</strain>
    </source>
</reference>
<dbReference type="AlphaFoldDB" id="A0AAD9W2S1"/>
<feature type="compositionally biased region" description="Polar residues" evidence="1">
    <location>
        <begin position="1"/>
        <end position="20"/>
    </location>
</feature>
<proteinExistence type="predicted"/>
<dbReference type="EMBL" id="JAUJFL010000003">
    <property type="protein sequence ID" value="KAK2606713.1"/>
    <property type="molecule type" value="Genomic_DNA"/>
</dbReference>
<organism evidence="2 3">
    <name type="scientific">Phomopsis amygdali</name>
    <name type="common">Fusicoccum amygdali</name>
    <dbReference type="NCBI Taxonomy" id="1214568"/>
    <lineage>
        <taxon>Eukaryota</taxon>
        <taxon>Fungi</taxon>
        <taxon>Dikarya</taxon>
        <taxon>Ascomycota</taxon>
        <taxon>Pezizomycotina</taxon>
        <taxon>Sordariomycetes</taxon>
        <taxon>Sordariomycetidae</taxon>
        <taxon>Diaporthales</taxon>
        <taxon>Diaporthaceae</taxon>
        <taxon>Diaporthe</taxon>
    </lineage>
</organism>
<dbReference type="InterPro" id="IPR011009">
    <property type="entry name" value="Kinase-like_dom_sf"/>
</dbReference>
<evidence type="ECO:0000256" key="1">
    <source>
        <dbReference type="SAM" id="MobiDB-lite"/>
    </source>
</evidence>
<dbReference type="SUPFAM" id="SSF56112">
    <property type="entry name" value="Protein kinase-like (PK-like)"/>
    <property type="match status" value="1"/>
</dbReference>
<comment type="caution">
    <text evidence="2">The sequence shown here is derived from an EMBL/GenBank/DDBJ whole genome shotgun (WGS) entry which is preliminary data.</text>
</comment>
<dbReference type="Proteomes" id="UP001265746">
    <property type="component" value="Unassembled WGS sequence"/>
</dbReference>
<sequence length="394" mass="45279">MSIRQSPPVTPTSAAETQAGYSHRSPTPPSISSSKGSKGSPSASLQPPPLPYVRGAHFEIKPHNPPPTLDNGYGYHNPDPKEWNPNPWPFGDDAPKGIVAQYLAHPPRKPRDETPPKDQVKHDLVVTQQIRCGDDCLAQVVQCLVDGEERVAKIFDPLYVGIDRCNEYGFPPTYYSERFYSCEAAAYKRIEESGLDGRYTPKFYDCWFLELPLPISKGNVVRREVCLILQEFIPGDTIEALTKHGEANKVPPDTRVELLDRLMEAICHLQFIGVINDDKHPRNFMVAKDAKKGWQITLIDFSHSRVRDLPNSLWWTRTRTQEQKRPESPMTILRHCWPPICSGWIPEKCDCRTEASLRERLEHMEKRWGNSDEYEPVDRRKLNKYIDILRERWL</sequence>
<feature type="region of interest" description="Disordered" evidence="1">
    <location>
        <begin position="1"/>
        <end position="85"/>
    </location>
</feature>
<dbReference type="Gene3D" id="1.10.510.10">
    <property type="entry name" value="Transferase(Phosphotransferase) domain 1"/>
    <property type="match status" value="1"/>
</dbReference>
<protein>
    <recommendedName>
        <fullName evidence="4">Protein kinase domain-containing protein</fullName>
    </recommendedName>
</protein>
<evidence type="ECO:0000313" key="3">
    <source>
        <dbReference type="Proteomes" id="UP001265746"/>
    </source>
</evidence>
<gene>
    <name evidence="2" type="ORF">N8I77_005444</name>
</gene>
<keyword evidence="3" id="KW-1185">Reference proteome</keyword>